<dbReference type="Proteomes" id="UP000886689">
    <property type="component" value="Unassembled WGS sequence"/>
</dbReference>
<evidence type="ECO:0000313" key="1">
    <source>
        <dbReference type="EMBL" id="MBK8525469.1"/>
    </source>
</evidence>
<evidence type="ECO:0000313" key="2">
    <source>
        <dbReference type="Proteomes" id="UP000886689"/>
    </source>
</evidence>
<proteinExistence type="predicted"/>
<name>A0A9D7K2W4_9PROT</name>
<dbReference type="AlphaFoldDB" id="A0A9D7K2W4"/>
<reference evidence="1" key="1">
    <citation type="submission" date="2020-10" db="EMBL/GenBank/DDBJ databases">
        <title>Connecting structure to function with the recovery of over 1000 high-quality activated sludge metagenome-assembled genomes encoding full-length rRNA genes using long-read sequencing.</title>
        <authorList>
            <person name="Singleton C.M."/>
            <person name="Petriglieri F."/>
            <person name="Kristensen J.M."/>
            <person name="Kirkegaard R.H."/>
            <person name="Michaelsen T.Y."/>
            <person name="Andersen M.H."/>
            <person name="Karst S.M."/>
            <person name="Dueholm M.S."/>
            <person name="Nielsen P.H."/>
            <person name="Albertsen M."/>
        </authorList>
    </citation>
    <scope>NUCLEOTIDE SEQUENCE</scope>
    <source>
        <strain evidence="1">Hirt_18-Q3-R61-65_BATAC.395</strain>
    </source>
</reference>
<sequence length="99" mass="11255">MTDAELEEIGYAEVLHRFERGDYHDPAELKTVKRWIGDKDRERKFLADCERASISAALEANRAARRAGLMAFLALLISTISAREQIIAFVEAVLRSFSR</sequence>
<accession>A0A9D7K2W4</accession>
<gene>
    <name evidence="1" type="ORF">IPL58_16420</name>
</gene>
<protein>
    <submittedName>
        <fullName evidence="1">Uncharacterized protein</fullName>
    </submittedName>
</protein>
<dbReference type="EMBL" id="JADJUC010000031">
    <property type="protein sequence ID" value="MBK8525469.1"/>
    <property type="molecule type" value="Genomic_DNA"/>
</dbReference>
<organism evidence="1 2">
    <name type="scientific">Candidatus Proximibacter danicus</name>
    <dbReference type="NCBI Taxonomy" id="2954365"/>
    <lineage>
        <taxon>Bacteria</taxon>
        <taxon>Pseudomonadati</taxon>
        <taxon>Pseudomonadota</taxon>
        <taxon>Betaproteobacteria</taxon>
        <taxon>Candidatus Proximibacter</taxon>
    </lineage>
</organism>
<comment type="caution">
    <text evidence="1">The sequence shown here is derived from an EMBL/GenBank/DDBJ whole genome shotgun (WGS) entry which is preliminary data.</text>
</comment>